<gene>
    <name evidence="1" type="ORF">BZK42_00580</name>
</gene>
<name>A0A1V8P3Z5_CITBR</name>
<dbReference type="EMBL" id="NAEW01000001">
    <property type="protein sequence ID" value="OQM43432.1"/>
    <property type="molecule type" value="Genomic_DNA"/>
</dbReference>
<dbReference type="AlphaFoldDB" id="A0A1V8P3Z5"/>
<evidence type="ECO:0000313" key="1">
    <source>
        <dbReference type="EMBL" id="OQM43432.1"/>
    </source>
</evidence>
<dbReference type="RefSeq" id="WP_080858543.1">
    <property type="nucleotide sequence ID" value="NZ_CP077405.1"/>
</dbReference>
<proteinExistence type="predicted"/>
<dbReference type="Pfam" id="PF07105">
    <property type="entry name" value="DUF1367"/>
    <property type="match status" value="1"/>
</dbReference>
<evidence type="ECO:0008006" key="3">
    <source>
        <dbReference type="Google" id="ProtNLM"/>
    </source>
</evidence>
<reference evidence="1 2" key="1">
    <citation type="submission" date="2017-03" db="EMBL/GenBank/DDBJ databases">
        <authorList>
            <person name="Afonso C.L."/>
            <person name="Miller P.J."/>
            <person name="Scott M.A."/>
            <person name="Spackman E."/>
            <person name="Goraichik I."/>
            <person name="Dimitrov K.M."/>
            <person name="Suarez D.L."/>
            <person name="Swayne D.E."/>
        </authorList>
    </citation>
    <scope>NUCLEOTIDE SEQUENCE [LARGE SCALE GENOMIC DNA]</scope>
    <source>
        <strain evidence="1 2">ATCC 51113</strain>
    </source>
</reference>
<organism evidence="1 2">
    <name type="scientific">Citrobacter braakii</name>
    <dbReference type="NCBI Taxonomy" id="57706"/>
    <lineage>
        <taxon>Bacteria</taxon>
        <taxon>Pseudomonadati</taxon>
        <taxon>Pseudomonadota</taxon>
        <taxon>Gammaproteobacteria</taxon>
        <taxon>Enterobacterales</taxon>
        <taxon>Enterobacteriaceae</taxon>
        <taxon>Citrobacter</taxon>
        <taxon>Citrobacter freundii complex</taxon>
    </lineage>
</organism>
<dbReference type="Proteomes" id="UP000192573">
    <property type="component" value="Unassembled WGS sequence"/>
</dbReference>
<protein>
    <recommendedName>
        <fullName evidence="3">DUF1367 family protein</fullName>
    </recommendedName>
</protein>
<comment type="caution">
    <text evidence="1">The sequence shown here is derived from an EMBL/GenBank/DDBJ whole genome shotgun (WGS) entry which is preliminary data.</text>
</comment>
<sequence>MAQLQLVKHTSSGVLLPATPESGEFLHSVKIGEWIHADFKRVRNYAFHKRFFKLLQLGFDCWTPAGGSLSPDELQLVNRFVGYLVEMSGQRYGEVLSAAADEFLLMEGQLRTRDVALLKSFEPYRAWVTVQAGYYDEVILPDNTRRRTPKSIAFARMDKDTFRQLYKDVFNVLWNFILRHKFRSQQEAENVAMQLLEFAG</sequence>
<accession>A0A1V8P3Z5</accession>
<dbReference type="InterPro" id="IPR009797">
    <property type="entry name" value="DUF1367"/>
</dbReference>
<evidence type="ECO:0000313" key="2">
    <source>
        <dbReference type="Proteomes" id="UP000192573"/>
    </source>
</evidence>